<protein>
    <recommendedName>
        <fullName evidence="15">Cadherin domain-containing protein</fullName>
    </recommendedName>
</protein>
<organism evidence="16 17">
    <name type="scientific">Scyliorhinus torazame</name>
    <name type="common">Cloudy catshark</name>
    <name type="synonym">Catulus torazame</name>
    <dbReference type="NCBI Taxonomy" id="75743"/>
    <lineage>
        <taxon>Eukaryota</taxon>
        <taxon>Metazoa</taxon>
        <taxon>Chordata</taxon>
        <taxon>Craniata</taxon>
        <taxon>Vertebrata</taxon>
        <taxon>Chondrichthyes</taxon>
        <taxon>Elasmobranchii</taxon>
        <taxon>Galeomorphii</taxon>
        <taxon>Galeoidea</taxon>
        <taxon>Carcharhiniformes</taxon>
        <taxon>Scyliorhinidae</taxon>
        <taxon>Scyliorhinus</taxon>
    </lineage>
</organism>
<comment type="subcellular location">
    <subcellularLocation>
        <location evidence="1">Cell membrane</location>
        <topology evidence="1">Single-pass type I membrane protein</topology>
    </subcellularLocation>
</comment>
<feature type="non-terminal residue" evidence="16">
    <location>
        <position position="2016"/>
    </location>
</feature>
<dbReference type="PROSITE" id="PS00232">
    <property type="entry name" value="CADHERIN_1"/>
    <property type="match status" value="10"/>
</dbReference>
<dbReference type="SUPFAM" id="SSF49313">
    <property type="entry name" value="Cadherin-like"/>
    <property type="match status" value="19"/>
</dbReference>
<keyword evidence="2" id="KW-1003">Cell membrane</keyword>
<dbReference type="OrthoDB" id="6252479at2759"/>
<evidence type="ECO:0000313" key="16">
    <source>
        <dbReference type="EMBL" id="GCB61877.1"/>
    </source>
</evidence>
<dbReference type="Proteomes" id="UP000288216">
    <property type="component" value="Unassembled WGS sequence"/>
</dbReference>
<dbReference type="FunFam" id="2.60.40.60:FF:000134">
    <property type="entry name" value="protocadherin Fat 4"/>
    <property type="match status" value="1"/>
</dbReference>
<evidence type="ECO:0000256" key="9">
    <source>
        <dbReference type="ARBA" id="ARBA00022989"/>
    </source>
</evidence>
<evidence type="ECO:0000313" key="17">
    <source>
        <dbReference type="Proteomes" id="UP000288216"/>
    </source>
</evidence>
<keyword evidence="10" id="KW-0472">Membrane</keyword>
<dbReference type="GO" id="GO:0048729">
    <property type="term" value="P:tissue morphogenesis"/>
    <property type="evidence" value="ECO:0007669"/>
    <property type="project" value="UniProtKB-ARBA"/>
</dbReference>
<evidence type="ECO:0000256" key="5">
    <source>
        <dbReference type="ARBA" id="ARBA00022729"/>
    </source>
</evidence>
<feature type="chain" id="PRO_5019040214" description="Cadherin domain-containing protein" evidence="14">
    <location>
        <begin position="31"/>
        <end position="2016"/>
    </location>
</feature>
<feature type="domain" description="Cadherin" evidence="15">
    <location>
        <begin position="29"/>
        <end position="128"/>
    </location>
</feature>
<feature type="domain" description="Cadherin" evidence="15">
    <location>
        <begin position="1201"/>
        <end position="1294"/>
    </location>
</feature>
<feature type="domain" description="Cadherin" evidence="15">
    <location>
        <begin position="571"/>
        <end position="678"/>
    </location>
</feature>
<gene>
    <name evidence="16" type="ORF">scyTo_0011393</name>
</gene>
<dbReference type="InterPro" id="IPR015919">
    <property type="entry name" value="Cadherin-like_sf"/>
</dbReference>
<feature type="domain" description="Cadherin" evidence="15">
    <location>
        <begin position="679"/>
        <end position="782"/>
    </location>
</feature>
<evidence type="ECO:0000256" key="11">
    <source>
        <dbReference type="ARBA" id="ARBA00023157"/>
    </source>
</evidence>
<dbReference type="InterPro" id="IPR002126">
    <property type="entry name" value="Cadherin-like_dom"/>
</dbReference>
<dbReference type="PRINTS" id="PR00205">
    <property type="entry name" value="CADHERIN"/>
</dbReference>
<dbReference type="CDD" id="cd11304">
    <property type="entry name" value="Cadherin_repeat"/>
    <property type="match status" value="19"/>
</dbReference>
<dbReference type="FunFam" id="2.60.40.60:FF:000092">
    <property type="entry name" value="Protocadherin 8"/>
    <property type="match status" value="1"/>
</dbReference>
<reference evidence="16 17" key="1">
    <citation type="journal article" date="2018" name="Nat. Ecol. Evol.">
        <title>Shark genomes provide insights into elasmobranch evolution and the origin of vertebrates.</title>
        <authorList>
            <person name="Hara Y"/>
            <person name="Yamaguchi K"/>
            <person name="Onimaru K"/>
            <person name="Kadota M"/>
            <person name="Koyanagi M"/>
            <person name="Keeley SD"/>
            <person name="Tatsumi K"/>
            <person name="Tanaka K"/>
            <person name="Motone F"/>
            <person name="Kageyama Y"/>
            <person name="Nozu R"/>
            <person name="Adachi N"/>
            <person name="Nishimura O"/>
            <person name="Nakagawa R"/>
            <person name="Tanegashima C"/>
            <person name="Kiyatake I"/>
            <person name="Matsumoto R"/>
            <person name="Murakumo K"/>
            <person name="Nishida K"/>
            <person name="Terakita A"/>
            <person name="Kuratani S"/>
            <person name="Sato K"/>
            <person name="Hyodo S Kuraku.S."/>
        </authorList>
    </citation>
    <scope>NUCLEOTIDE SEQUENCE [LARGE SCALE GENOMIC DNA]</scope>
</reference>
<feature type="domain" description="Cadherin" evidence="15">
    <location>
        <begin position="1834"/>
        <end position="1938"/>
    </location>
</feature>
<dbReference type="PANTHER" id="PTHR24026">
    <property type="entry name" value="FAT ATYPICAL CADHERIN-RELATED"/>
    <property type="match status" value="1"/>
</dbReference>
<feature type="domain" description="Cadherin" evidence="15">
    <location>
        <begin position="1939"/>
        <end position="2016"/>
    </location>
</feature>
<name>A0A401NLZ8_SCYTO</name>
<dbReference type="STRING" id="75743.A0A401NLZ8"/>
<dbReference type="FunFam" id="2.60.40.60:FF:000081">
    <property type="entry name" value="protocadherin Fat 4"/>
    <property type="match status" value="1"/>
</dbReference>
<keyword evidence="5 14" id="KW-0732">Signal</keyword>
<evidence type="ECO:0000259" key="15">
    <source>
        <dbReference type="PROSITE" id="PS50268"/>
    </source>
</evidence>
<feature type="domain" description="Cadherin" evidence="15">
    <location>
        <begin position="1305"/>
        <end position="1410"/>
    </location>
</feature>
<dbReference type="FunFam" id="2.60.40.60:FF:000020">
    <property type="entry name" value="Dachsous cadherin-related 1b"/>
    <property type="match status" value="5"/>
</dbReference>
<feature type="domain" description="Cadherin" evidence="15">
    <location>
        <begin position="886"/>
        <end position="1003"/>
    </location>
</feature>
<dbReference type="GO" id="GO:0005509">
    <property type="term" value="F:calcium ion binding"/>
    <property type="evidence" value="ECO:0007669"/>
    <property type="project" value="UniProtKB-UniRule"/>
</dbReference>
<evidence type="ECO:0000256" key="14">
    <source>
        <dbReference type="SAM" id="SignalP"/>
    </source>
</evidence>
<evidence type="ECO:0000256" key="3">
    <source>
        <dbReference type="ARBA" id="ARBA00022536"/>
    </source>
</evidence>
<dbReference type="EMBL" id="BFAA01005152">
    <property type="protein sequence ID" value="GCB61877.1"/>
    <property type="molecule type" value="Genomic_DNA"/>
</dbReference>
<feature type="domain" description="Cadherin" evidence="15">
    <location>
        <begin position="1094"/>
        <end position="1196"/>
    </location>
</feature>
<feature type="domain" description="Cadherin" evidence="15">
    <location>
        <begin position="1625"/>
        <end position="1729"/>
    </location>
</feature>
<accession>A0A401NLZ8</accession>
<dbReference type="GO" id="GO:0007156">
    <property type="term" value="P:homophilic cell adhesion via plasma membrane adhesion molecules"/>
    <property type="evidence" value="ECO:0007669"/>
    <property type="project" value="InterPro"/>
</dbReference>
<keyword evidence="3" id="KW-0245">EGF-like domain</keyword>
<keyword evidence="17" id="KW-1185">Reference proteome</keyword>
<dbReference type="PROSITE" id="PS50268">
    <property type="entry name" value="CADHERIN_2"/>
    <property type="match status" value="19"/>
</dbReference>
<feature type="domain" description="Cadherin" evidence="15">
    <location>
        <begin position="1528"/>
        <end position="1624"/>
    </location>
</feature>
<comment type="caution">
    <text evidence="16">The sequence shown here is derived from an EMBL/GenBank/DDBJ whole genome shotgun (WGS) entry which is preliminary data.</text>
</comment>
<dbReference type="FunFam" id="2.60.40.60:FF:000226">
    <property type="entry name" value="Dachsous, isoform B"/>
    <property type="match status" value="1"/>
</dbReference>
<feature type="domain" description="Cadherin" evidence="15">
    <location>
        <begin position="784"/>
        <end position="885"/>
    </location>
</feature>
<keyword evidence="12" id="KW-0325">Glycoprotein</keyword>
<proteinExistence type="predicted"/>
<feature type="domain" description="Cadherin" evidence="15">
    <location>
        <begin position="239"/>
        <end position="345"/>
    </location>
</feature>
<dbReference type="GO" id="GO:0003007">
    <property type="term" value="P:heart morphogenesis"/>
    <property type="evidence" value="ECO:0007669"/>
    <property type="project" value="UniProtKB-ARBA"/>
</dbReference>
<feature type="signal peptide" evidence="14">
    <location>
        <begin position="1"/>
        <end position="30"/>
    </location>
</feature>
<keyword evidence="7 13" id="KW-0106">Calcium</keyword>
<sequence>MTEHRYHRQTCHKILIQALLFWGAGQVVRSHRLSLSVEEGEPANTTVGDISAVFPNETPASGFFISESEESVVFSDLNIDVVTGIIKTAKVLDRETTDRYQFVAVTLTGQMVRVEILVEDVNDHTPAFPREKVQLSISELTPVGTKFQLDQACDPDTGKFSTQGYAIAQGNPGVFQLQSEQGVNSLRLELVLSGPLDRETRDFYSLTVQAFDGDTPPKTGRMQLDIKVLDENDNPPRFNQTEYEAWVWENAAPGTRVCQLQASDPDLGSNGFITYEIDRRQSDPSGHFAIESRSGEVRVQRELDRESRPWHQLVIRARDHGSPAELGSAFLSVRLLDLNDNEPSVSVLYLSPSGQAEVSEGAATGHLVARVSAWDPDLGPAGELRLWLQEDGGPSRTFELLQSPLRSVYLLRVSGRLDREQRASHSLTLSAADSGSPPLRTQLSLHLRVTDINDNAPAFQRREYAARLPEGPLPAGGAALLRVRALDPDAGANGTVRYAILEHEAAPPIRIDPRTGFISTTATAASWLDREIQEVIHLLVVARDLGEPPLSSTATVLLHVEDVNDNEPVFERQLYRASMPEHTEPGTCFLQVSARDADSGHFGTIYYSLYEGVSNYEKSHLFTIDTATGKVYTAHNMDRDDGPSSYDLVVIAEDGGGLSAQSFIHLELQDINDNQPVFNPLAYITSISSHTQPETEIIKVIASDRDSGINGQVSYELLAGNFSSLFSVDSSTGAVYVTSVLSHLQVFNVQLKISARDGGNLTSPINATVTVHILQSSFAPTVFERSYYSFTILENAPVGSAVGTVQIANILDSPPLKYRISSGDPYGYFSIESKTGLIKSIKQLDHEAEPFVLLTVESQTSSSLMSSSTQANITITDVNDNAPTFHQESEIIIISKSTVPGTVIYIAHAEDKDSGSNGMVVYSLQNDYKQIFTIDYIHGTLYLNRTLSSMKQQYSIYVLASDRGTQPLSAEFTLFVNIDDLDGDLTFETLVYQVDVSEAAPSNMRILQVRAHRQDPQAASGLVYSLQQNLESLTFGIHAASGWIYIQKALDYESKHSYHFKVFAINPKDHLKRSAAATVTVNVADENDNPPKFEQIFYFFTIEENAIPQGLIGKVQATDRDSGKNCQLSYMLVSDGKFFRLNSKTGEIINWVALDREHHTHHQLSVLVTDHGVPRQNASTTVYITVTDINDNEPLFSYPGPRHEFTVKVFVAHPEGTFLTTLFAKDPDVGKNGTVSFSILEDYLNSFKIDTKTGELRTSKVFMHSHVSHYKIMVMASDAGSPPLQQTAIINVQVIPRVSEKLTTQKNQRYFIMPEGLRPGKVLGSISSHDHHLLASRKVHYSIVEGDDHFQFGVNSMTGELYQSQELDYEAISHYLLTVIAEDDSYIPSRNITAFVSIKVEDQNDHSPWFKDDIVVIGIQENLSVGTLVHVFDAKDGDGSGPNSDLQYSVVSRSSSENPFYIDPYQGCLYTILPVDHEITKTFLLTITATDQALDINERKVGSVTAQIIVLDVNDNRPIFVSENVSYVMEDQEVGCLVHRIIAYDADAGESGRISYAIISGNEDNTFNLDESSGLLTLATHLDNERQKSCTLTISGWDNGIPVQSSTQTLMVVIVDINDEAPKFPESIYEVGVPENLNMGAFVIQVEASDRDSDLNSALIYEILPRAGYDAFKINPKTGIITTTQVLDRERQEYFAIKVLVRDSGTPSLSDTTTIMLTILDENDHRPEFMPPLHELHISENMEPGIIYTVVAFDIDAGDNGLVRYKIIGGNFTDAFKIDSTSGTLVTTRHLDKETFNNLSLTIEAYDLGYPQRTSRSELLIIILDENDNSPVFERNYYRTFVNEDVTIGSSILQLIATDKDDRSNGEITYLLIDDTFGAFTINSNTGIIVTTNELDRETKSQYVFRAVASDNNIQSPKSTTVNVMIHIKDVNDNFPIFMQNPVIARVTVDTQISHIIATVKAADKDLGQHGIITFQITEPDSLFAINNMTGEIYLNASLSQNHFHPNHLSVVAMDQ</sequence>
<evidence type="ECO:0000256" key="4">
    <source>
        <dbReference type="ARBA" id="ARBA00022692"/>
    </source>
</evidence>
<dbReference type="Gene3D" id="2.60.40.60">
    <property type="entry name" value="Cadherins"/>
    <property type="match status" value="19"/>
</dbReference>
<feature type="domain" description="Cadherin" evidence="15">
    <location>
        <begin position="129"/>
        <end position="238"/>
    </location>
</feature>
<evidence type="ECO:0000256" key="10">
    <source>
        <dbReference type="ARBA" id="ARBA00023136"/>
    </source>
</evidence>
<evidence type="ECO:0000256" key="8">
    <source>
        <dbReference type="ARBA" id="ARBA00022889"/>
    </source>
</evidence>
<evidence type="ECO:0000256" key="6">
    <source>
        <dbReference type="ARBA" id="ARBA00022737"/>
    </source>
</evidence>
<evidence type="ECO:0000256" key="13">
    <source>
        <dbReference type="PROSITE-ProRule" id="PRU00043"/>
    </source>
</evidence>
<keyword evidence="11" id="KW-1015">Disulfide bond</keyword>
<dbReference type="OMA" id="HIMENAQ"/>
<keyword evidence="4" id="KW-0812">Transmembrane</keyword>
<evidence type="ECO:0000256" key="12">
    <source>
        <dbReference type="ARBA" id="ARBA00023180"/>
    </source>
</evidence>
<dbReference type="FunFam" id="2.60.40.60:FF:000263">
    <property type="entry name" value="LOW QUALITY PROTEIN: protocadherin-23"/>
    <property type="match status" value="1"/>
</dbReference>
<feature type="domain" description="Cadherin" evidence="15">
    <location>
        <begin position="988"/>
        <end position="1093"/>
    </location>
</feature>
<keyword evidence="9" id="KW-1133">Transmembrane helix</keyword>
<dbReference type="PANTHER" id="PTHR24026:SF136">
    <property type="entry name" value="PROTOCADHERIN-23"/>
    <property type="match status" value="1"/>
</dbReference>
<dbReference type="GO" id="GO:0005886">
    <property type="term" value="C:plasma membrane"/>
    <property type="evidence" value="ECO:0007669"/>
    <property type="project" value="UniProtKB-SubCell"/>
</dbReference>
<dbReference type="Pfam" id="PF00028">
    <property type="entry name" value="Cadherin"/>
    <property type="match status" value="19"/>
</dbReference>
<feature type="domain" description="Cadherin" evidence="15">
    <location>
        <begin position="460"/>
        <end position="570"/>
    </location>
</feature>
<keyword evidence="6" id="KW-0677">Repeat</keyword>
<evidence type="ECO:0000256" key="7">
    <source>
        <dbReference type="ARBA" id="ARBA00022837"/>
    </source>
</evidence>
<dbReference type="FunFam" id="2.60.40.60:FF:000039">
    <property type="entry name" value="FAT atypical cadherin 3"/>
    <property type="match status" value="2"/>
</dbReference>
<evidence type="ECO:0000256" key="2">
    <source>
        <dbReference type="ARBA" id="ARBA00022475"/>
    </source>
</evidence>
<feature type="domain" description="Cadherin" evidence="15">
    <location>
        <begin position="350"/>
        <end position="459"/>
    </location>
</feature>
<evidence type="ECO:0000256" key="1">
    <source>
        <dbReference type="ARBA" id="ARBA00004251"/>
    </source>
</evidence>
<dbReference type="FunFam" id="2.60.40.60:FF:000007">
    <property type="entry name" value="Protocadherin alpha 2"/>
    <property type="match status" value="1"/>
</dbReference>
<dbReference type="InterPro" id="IPR020894">
    <property type="entry name" value="Cadherin_CS"/>
</dbReference>
<feature type="domain" description="Cadherin" evidence="15">
    <location>
        <begin position="1419"/>
        <end position="1520"/>
    </location>
</feature>
<dbReference type="FunFam" id="2.60.40.60:FF:000211">
    <property type="entry name" value="Dachsous cadherin-related 2"/>
    <property type="match status" value="1"/>
</dbReference>
<keyword evidence="8" id="KW-0130">Cell adhesion</keyword>
<feature type="domain" description="Cadherin" evidence="15">
    <location>
        <begin position="1730"/>
        <end position="1833"/>
    </location>
</feature>
<dbReference type="SMART" id="SM00112">
    <property type="entry name" value="CA"/>
    <property type="match status" value="18"/>
</dbReference>